<evidence type="ECO:0000313" key="3">
    <source>
        <dbReference type="EMBL" id="RJT21327.1"/>
    </source>
</evidence>
<sequence>MANLSGQLSRLTMAMLLMSLPLCSHAAQEDDALPPPPDAQALNQTAQFHLSLVFNQWDSGQVVPVTQRNGQFFVSRADLQRAGLPGEKFTQDEVNVSALKDVQTEYDSAGQRLMMKVPNEWLPSQAITLGRKDASFKPLSGTGALLNYDLYTSHAENSGGQASLWHELRLFSGNLSLSSTGTARQGFSGYDAGSGEGYIRYDTTLTGTDEDDIISWSAGDVVSDALNWSNSVRMGGVSIGRNFSLRPDLITYPLPAFSGEAAVPSTVDVFINGYRSGSTDLQPGPFTLTNLPYINGSGDAVLVTTDALGRQVSTTLPFYVASELLKPGLSDGAFTLGAMRRDYGIENFSYGPAAASGSYRYGVNEYWTLESHAEGAQSLALGGVGTLVKLGNFGVINGAYSRSEMRGEGGQQVNWGYQYSTNSFNIGTQHSHRDRGFGNLALYDSPDMYDENNKPIASLSRSTDQYSLSFNLGSYGNVGAAWIDVRSFDDEKTQLLNLSWSKNLWGDSSFYLAASHDPAQNGWSVALSLQVPFGVSDTAAFSVESTPDAGSSQRVNYNHAMPSNGGFSWNMAYAHQSDSDDYQQATLGWRNNKVELQGGVYGQRNNYTQWGEMSGSLVMMDNTLLAANRINDAFMVVSTDGYRDVTVNFENQPVGTTDDDGYLLISGVSSYYPANYSINTLNLPADTRITDTERRVALRRHSGYLLDFPMEQQRVASVILQDSKGKVLPVSSQVYRPLQSPVPVGYDGIAWLENLSDVNPLTVTLPDGKRCKATLTLEKNPDRKLKTYGPLECREVGR</sequence>
<keyword evidence="4" id="KW-1185">Reference proteome</keyword>
<feature type="chain" id="PRO_5017474258" evidence="2">
    <location>
        <begin position="27"/>
        <end position="798"/>
    </location>
</feature>
<dbReference type="InterPro" id="IPR042186">
    <property type="entry name" value="FimD_plug_dom"/>
</dbReference>
<dbReference type="Proteomes" id="UP000276295">
    <property type="component" value="Unassembled WGS sequence"/>
</dbReference>
<protein>
    <submittedName>
        <fullName evidence="3">Fimbrial biogenesis outer membrane usher protein</fullName>
    </submittedName>
</protein>
<dbReference type="EMBL" id="QZWH01000031">
    <property type="protein sequence ID" value="RJT21327.1"/>
    <property type="molecule type" value="Genomic_DNA"/>
</dbReference>
<evidence type="ECO:0000256" key="2">
    <source>
        <dbReference type="SAM" id="SignalP"/>
    </source>
</evidence>
<keyword evidence="1" id="KW-0813">Transport</keyword>
<dbReference type="InterPro" id="IPR000015">
    <property type="entry name" value="Fimb_usher"/>
</dbReference>
<dbReference type="Pfam" id="PF00577">
    <property type="entry name" value="Usher"/>
    <property type="match status" value="1"/>
</dbReference>
<keyword evidence="1" id="KW-0812">Transmembrane</keyword>
<dbReference type="Gene3D" id="2.60.40.3110">
    <property type="match status" value="1"/>
</dbReference>
<dbReference type="PANTHER" id="PTHR30451">
    <property type="entry name" value="OUTER MEMBRANE USHER PROTEIN"/>
    <property type="match status" value="1"/>
</dbReference>
<dbReference type="AlphaFoldDB" id="A0A3A5JNI0"/>
<dbReference type="PANTHER" id="PTHR30451:SF5">
    <property type="entry name" value="SLR0019 PROTEIN"/>
    <property type="match status" value="1"/>
</dbReference>
<comment type="subcellular location">
    <subcellularLocation>
        <location evidence="1">Cell outer membrane</location>
        <topology evidence="1">Multi-pass membrane protein</topology>
    </subcellularLocation>
</comment>
<organism evidence="3 4">
    <name type="scientific">Buttiauxella izardii</name>
    <dbReference type="NCBI Taxonomy" id="82991"/>
    <lineage>
        <taxon>Bacteria</taxon>
        <taxon>Pseudomonadati</taxon>
        <taxon>Pseudomonadota</taxon>
        <taxon>Gammaproteobacteria</taxon>
        <taxon>Enterobacterales</taxon>
        <taxon>Enterobacteriaceae</taxon>
        <taxon>Buttiauxella</taxon>
    </lineage>
</organism>
<keyword evidence="2" id="KW-0732">Signal</keyword>
<dbReference type="OrthoDB" id="8587at2"/>
<dbReference type="InterPro" id="IPR018030">
    <property type="entry name" value="Fimbrial_membr_usher_CS"/>
</dbReference>
<proteinExistence type="inferred from homology"/>
<dbReference type="PROSITE" id="PS01151">
    <property type="entry name" value="FIMBRIAL_USHER"/>
    <property type="match status" value="1"/>
</dbReference>
<accession>A0A3A5JNI0</accession>
<comment type="similarity">
    <text evidence="1">Belongs to the fimbrial export usher family.</text>
</comment>
<dbReference type="GO" id="GO:0015473">
    <property type="term" value="F:fimbrial usher porin activity"/>
    <property type="evidence" value="ECO:0007669"/>
    <property type="project" value="InterPro"/>
</dbReference>
<name>A0A3A5JNI0_9ENTR</name>
<keyword evidence="1" id="KW-1029">Fimbrium biogenesis</keyword>
<keyword evidence="1" id="KW-0998">Cell outer membrane</keyword>
<dbReference type="GO" id="GO:0009297">
    <property type="term" value="P:pilus assembly"/>
    <property type="evidence" value="ECO:0007669"/>
    <property type="project" value="InterPro"/>
</dbReference>
<dbReference type="Gene3D" id="2.60.40.2610">
    <property type="entry name" value="Outer membrane usher protein FimD, plug domain"/>
    <property type="match status" value="1"/>
</dbReference>
<reference evidence="3 4" key="1">
    <citation type="submission" date="2018-09" db="EMBL/GenBank/DDBJ databases">
        <title>Draft genome sequence of Buttiauxella izardii CCUG 35510T.</title>
        <authorList>
            <person name="Salva-Serra F."/>
            <person name="Marathe N."/>
            <person name="Moore E."/>
            <person name="Stadler-Svensson L."/>
            <person name="Engstrom-Jakobsson H."/>
        </authorList>
    </citation>
    <scope>NUCLEOTIDE SEQUENCE [LARGE SCALE GENOMIC DNA]</scope>
    <source>
        <strain evidence="3 4">CCUG 35510</strain>
    </source>
</reference>
<feature type="signal peptide" evidence="2">
    <location>
        <begin position="1"/>
        <end position="26"/>
    </location>
</feature>
<keyword evidence="1" id="KW-0472">Membrane</keyword>
<comment type="caution">
    <text evidence="3">The sequence shown here is derived from an EMBL/GenBank/DDBJ whole genome shotgun (WGS) entry which is preliminary data.</text>
</comment>
<gene>
    <name evidence="3" type="ORF">D6029_14220</name>
</gene>
<dbReference type="GO" id="GO:0009279">
    <property type="term" value="C:cell outer membrane"/>
    <property type="evidence" value="ECO:0007669"/>
    <property type="project" value="UniProtKB-SubCell"/>
</dbReference>
<evidence type="ECO:0000256" key="1">
    <source>
        <dbReference type="RuleBase" id="RU003884"/>
    </source>
</evidence>
<evidence type="ECO:0000313" key="4">
    <source>
        <dbReference type="Proteomes" id="UP000276295"/>
    </source>
</evidence>